<dbReference type="AlphaFoldDB" id="I1P2S2"/>
<evidence type="ECO:0000313" key="1">
    <source>
        <dbReference type="EnsemblPlants" id="ORGLA02G0227800.1"/>
    </source>
</evidence>
<protein>
    <submittedName>
        <fullName evidence="1">Uncharacterized protein</fullName>
    </submittedName>
</protein>
<dbReference type="Proteomes" id="UP000007306">
    <property type="component" value="Chromosome 2"/>
</dbReference>
<organism evidence="1 2">
    <name type="scientific">Oryza glaberrima</name>
    <name type="common">African rice</name>
    <dbReference type="NCBI Taxonomy" id="4538"/>
    <lineage>
        <taxon>Eukaryota</taxon>
        <taxon>Viridiplantae</taxon>
        <taxon>Streptophyta</taxon>
        <taxon>Embryophyta</taxon>
        <taxon>Tracheophyta</taxon>
        <taxon>Spermatophyta</taxon>
        <taxon>Magnoliopsida</taxon>
        <taxon>Liliopsida</taxon>
        <taxon>Poales</taxon>
        <taxon>Poaceae</taxon>
        <taxon>BOP clade</taxon>
        <taxon>Oryzoideae</taxon>
        <taxon>Oryzeae</taxon>
        <taxon>Oryzinae</taxon>
        <taxon>Oryza</taxon>
    </lineage>
</organism>
<name>I1P2S2_ORYGL</name>
<dbReference type="EnsemblPlants" id="ORGLA02G0227800.1">
    <property type="protein sequence ID" value="ORGLA02G0227800.1"/>
    <property type="gene ID" value="ORGLA02G0227800"/>
</dbReference>
<reference evidence="1 2" key="2">
    <citation type="submission" date="2018-04" db="EMBL/GenBank/DDBJ databases">
        <title>OglaRS2 (Oryza glaberrima Reference Sequence Version 2).</title>
        <authorList>
            <person name="Zhang J."/>
            <person name="Kudrna D."/>
            <person name="Lee S."/>
            <person name="Talag J."/>
            <person name="Rajasekar S."/>
            <person name="Wing R.A."/>
        </authorList>
    </citation>
    <scope>NUCLEOTIDE SEQUENCE [LARGE SCALE GENOMIC DNA]</scope>
    <source>
        <strain evidence="1 2">cv. IRGC 96717</strain>
    </source>
</reference>
<dbReference type="OMA" id="DKDHIMK"/>
<accession>I1P2S2</accession>
<dbReference type="Gramene" id="ORGLA02G0227800.1">
    <property type="protein sequence ID" value="ORGLA02G0227800.1"/>
    <property type="gene ID" value="ORGLA02G0227800"/>
</dbReference>
<sequence length="69" mass="7534">MPAISVTNYQASAIGRDHHAHKVNISSNMEFSGKDTNNKDYIMKLGSGCSTGTGDTQSTSFIRWVSVWP</sequence>
<evidence type="ECO:0000313" key="2">
    <source>
        <dbReference type="Proteomes" id="UP000007306"/>
    </source>
</evidence>
<proteinExistence type="predicted"/>
<keyword evidence="2" id="KW-1185">Reference proteome</keyword>
<dbReference type="HOGENOM" id="CLU_2780353_0_0_1"/>
<reference evidence="1" key="1">
    <citation type="submission" date="2015-06" db="UniProtKB">
        <authorList>
            <consortium name="EnsemblPlants"/>
        </authorList>
    </citation>
    <scope>IDENTIFICATION</scope>
</reference>